<sequence length="60" mass="6655">VEEILPAMYWHVMLKGRAPRCPESRMFQCGAAPVSGGSALFIICGCKSGWDDVFNTHARR</sequence>
<protein>
    <submittedName>
        <fullName evidence="1">Uncharacterized protein</fullName>
    </submittedName>
</protein>
<feature type="non-terminal residue" evidence="1">
    <location>
        <position position="60"/>
    </location>
</feature>
<evidence type="ECO:0000313" key="1">
    <source>
        <dbReference type="EMBL" id="SVC25928.1"/>
    </source>
</evidence>
<dbReference type="EMBL" id="UINC01081766">
    <property type="protein sequence ID" value="SVC25928.1"/>
    <property type="molecule type" value="Genomic_DNA"/>
</dbReference>
<dbReference type="AlphaFoldDB" id="A0A382KN22"/>
<reference evidence="1" key="1">
    <citation type="submission" date="2018-05" db="EMBL/GenBank/DDBJ databases">
        <authorList>
            <person name="Lanie J.A."/>
            <person name="Ng W.-L."/>
            <person name="Kazmierczak K.M."/>
            <person name="Andrzejewski T.M."/>
            <person name="Davidsen T.M."/>
            <person name="Wayne K.J."/>
            <person name="Tettelin H."/>
            <person name="Glass J.I."/>
            <person name="Rusch D."/>
            <person name="Podicherti R."/>
            <person name="Tsui H.-C.T."/>
            <person name="Winkler M.E."/>
        </authorList>
    </citation>
    <scope>NUCLEOTIDE SEQUENCE</scope>
</reference>
<feature type="non-terminal residue" evidence="1">
    <location>
        <position position="1"/>
    </location>
</feature>
<organism evidence="1">
    <name type="scientific">marine metagenome</name>
    <dbReference type="NCBI Taxonomy" id="408172"/>
    <lineage>
        <taxon>unclassified sequences</taxon>
        <taxon>metagenomes</taxon>
        <taxon>ecological metagenomes</taxon>
    </lineage>
</organism>
<accession>A0A382KN22</accession>
<name>A0A382KN22_9ZZZZ</name>
<gene>
    <name evidence="1" type="ORF">METZ01_LOCUS278782</name>
</gene>
<proteinExistence type="predicted"/>